<comment type="caution">
    <text evidence="1">The sequence shown here is derived from an EMBL/GenBank/DDBJ whole genome shotgun (WGS) entry which is preliminary data.</text>
</comment>
<name>A0A4Y8L0K2_9BACT</name>
<dbReference type="PROSITE" id="PS51257">
    <property type="entry name" value="PROKAR_LIPOPROTEIN"/>
    <property type="match status" value="1"/>
</dbReference>
<proteinExistence type="predicted"/>
<dbReference type="AlphaFoldDB" id="A0A4Y8L0K2"/>
<dbReference type="Proteomes" id="UP000297861">
    <property type="component" value="Unassembled WGS sequence"/>
</dbReference>
<sequence>MKKTLYLLCTLIILLTGCSDSKKINPMLKATSEEANKQCPVQIDISTILTGTEVLPGDVLKYNYKLTTKKEVTDTVMAKKVFKNRILYQIKNNADLKPLRDLHTSFLYSYKDTNGKQLFQVEVTYAEYSKDKEKDNRSDQEILAEIIPENVWFNKLLLPIQMDEITLLAECNFAAPDTIEMIYDLDDSKISFTEQNLPMLKEYLSKAQRADKASTQLMDKNVIFKHIYRAQSGKTYEVLITPADYK</sequence>
<dbReference type="RefSeq" id="WP_134436465.1">
    <property type="nucleotide sequence ID" value="NZ_SOML01000006.1"/>
</dbReference>
<gene>
    <name evidence="1" type="ORF">E2605_10900</name>
</gene>
<reference evidence="1 2" key="1">
    <citation type="submission" date="2019-03" db="EMBL/GenBank/DDBJ databases">
        <title>San Antonio Military Medical Center submission to MRSN (WRAIR), pending publication.</title>
        <authorList>
            <person name="Blyth D.M."/>
            <person name="Mccarthy S.L."/>
            <person name="Schall S.E."/>
            <person name="Stam J.A."/>
            <person name="Ong A.C."/>
            <person name="Mcgann P.T."/>
        </authorList>
    </citation>
    <scope>NUCLEOTIDE SEQUENCE [LARGE SCALE GENOMIC DNA]</scope>
    <source>
        <strain evidence="1 2">MRSN571793</strain>
    </source>
</reference>
<protein>
    <recommendedName>
        <fullName evidence="3">Lipoprotein</fullName>
    </recommendedName>
</protein>
<organism evidence="1 2">
    <name type="scientific">Dysgonomonas capnocytophagoides</name>
    <dbReference type="NCBI Taxonomy" id="45254"/>
    <lineage>
        <taxon>Bacteria</taxon>
        <taxon>Pseudomonadati</taxon>
        <taxon>Bacteroidota</taxon>
        <taxon>Bacteroidia</taxon>
        <taxon>Bacteroidales</taxon>
        <taxon>Dysgonomonadaceae</taxon>
        <taxon>Dysgonomonas</taxon>
    </lineage>
</organism>
<accession>A0A4Y8L0K2</accession>
<dbReference type="STRING" id="1121485.GCA_000426485_00517"/>
<dbReference type="EMBL" id="SOML01000006">
    <property type="protein sequence ID" value="TFD96093.1"/>
    <property type="molecule type" value="Genomic_DNA"/>
</dbReference>
<evidence type="ECO:0000313" key="1">
    <source>
        <dbReference type="EMBL" id="TFD96093.1"/>
    </source>
</evidence>
<evidence type="ECO:0000313" key="2">
    <source>
        <dbReference type="Proteomes" id="UP000297861"/>
    </source>
</evidence>
<evidence type="ECO:0008006" key="3">
    <source>
        <dbReference type="Google" id="ProtNLM"/>
    </source>
</evidence>
<keyword evidence="2" id="KW-1185">Reference proteome</keyword>
<dbReference type="OrthoDB" id="1081698at2"/>